<evidence type="ECO:0000313" key="16">
    <source>
        <dbReference type="Proteomes" id="UP000728032"/>
    </source>
</evidence>
<evidence type="ECO:0000256" key="3">
    <source>
        <dbReference type="ARBA" id="ARBA00022723"/>
    </source>
</evidence>
<dbReference type="AlphaFoldDB" id="A0A7R9LC44"/>
<dbReference type="Gene3D" id="1.25.40.420">
    <property type="match status" value="1"/>
</dbReference>
<evidence type="ECO:0000259" key="14">
    <source>
        <dbReference type="PROSITE" id="PS50157"/>
    </source>
</evidence>
<feature type="domain" description="C2H2-type" evidence="14">
    <location>
        <begin position="656"/>
        <end position="685"/>
    </location>
</feature>
<feature type="domain" description="C2H2-type" evidence="14">
    <location>
        <begin position="686"/>
        <end position="713"/>
    </location>
</feature>
<dbReference type="GO" id="GO:0008270">
    <property type="term" value="F:zinc ion binding"/>
    <property type="evidence" value="ECO:0007669"/>
    <property type="project" value="UniProtKB-KW"/>
</dbReference>
<dbReference type="OrthoDB" id="9978265at2759"/>
<dbReference type="Pfam" id="PF00096">
    <property type="entry name" value="zf-C2H2"/>
    <property type="match status" value="2"/>
</dbReference>
<dbReference type="GO" id="GO:0000978">
    <property type="term" value="F:RNA polymerase II cis-regulatory region sequence-specific DNA binding"/>
    <property type="evidence" value="ECO:0007669"/>
    <property type="project" value="TreeGrafter"/>
</dbReference>
<keyword evidence="10" id="KW-0539">Nucleus</keyword>
<dbReference type="FunFam" id="3.30.160.60:FF:000012">
    <property type="entry name" value="RB-associated KRAB zinc finger protein-like"/>
    <property type="match status" value="1"/>
</dbReference>
<proteinExistence type="inferred from homology"/>
<dbReference type="Proteomes" id="UP000728032">
    <property type="component" value="Unassembled WGS sequence"/>
</dbReference>
<dbReference type="PROSITE" id="PS50157">
    <property type="entry name" value="ZINC_FINGER_C2H2_2"/>
    <property type="match status" value="7"/>
</dbReference>
<feature type="domain" description="C2H2-type" evidence="14">
    <location>
        <begin position="629"/>
        <end position="656"/>
    </location>
</feature>
<dbReference type="Pfam" id="PF00651">
    <property type="entry name" value="BTB"/>
    <property type="match status" value="1"/>
</dbReference>
<evidence type="ECO:0000313" key="15">
    <source>
        <dbReference type="EMBL" id="CAD7638009.1"/>
    </source>
</evidence>
<evidence type="ECO:0000259" key="13">
    <source>
        <dbReference type="PROSITE" id="PS50097"/>
    </source>
</evidence>
<feature type="compositionally biased region" description="Polar residues" evidence="12">
    <location>
        <begin position="326"/>
        <end position="336"/>
    </location>
</feature>
<dbReference type="SMART" id="SM00225">
    <property type="entry name" value="BTB"/>
    <property type="match status" value="1"/>
</dbReference>
<accession>A0A7R9LC44</accession>
<dbReference type="Gene3D" id="3.30.160.60">
    <property type="entry name" value="Classic Zinc Finger"/>
    <property type="match status" value="6"/>
</dbReference>
<dbReference type="PANTHER" id="PTHR24393:SF158">
    <property type="entry name" value="C2H2-TYPE DOMAIN-CONTAINING PROTEIN"/>
    <property type="match status" value="1"/>
</dbReference>
<keyword evidence="5 11" id="KW-0863">Zinc-finger</keyword>
<feature type="region of interest" description="Disordered" evidence="12">
    <location>
        <begin position="737"/>
        <end position="756"/>
    </location>
</feature>
<dbReference type="InterPro" id="IPR011333">
    <property type="entry name" value="SKP1/BTB/POZ_sf"/>
</dbReference>
<keyword evidence="6" id="KW-0862">Zinc</keyword>
<evidence type="ECO:0000256" key="11">
    <source>
        <dbReference type="PROSITE-ProRule" id="PRU00042"/>
    </source>
</evidence>
<dbReference type="SUPFAM" id="SSF57667">
    <property type="entry name" value="beta-beta-alpha zinc fingers"/>
    <property type="match status" value="5"/>
</dbReference>
<dbReference type="InterPro" id="IPR011705">
    <property type="entry name" value="BACK"/>
</dbReference>
<keyword evidence="3" id="KW-0479">Metal-binding</keyword>
<evidence type="ECO:0000256" key="10">
    <source>
        <dbReference type="ARBA" id="ARBA00023242"/>
    </source>
</evidence>
<keyword evidence="9" id="KW-0804">Transcription</keyword>
<dbReference type="FunFam" id="3.30.160.60:FF:001967">
    <property type="entry name" value="Ras-responsive element-binding protein"/>
    <property type="match status" value="1"/>
</dbReference>
<feature type="compositionally biased region" description="Basic and acidic residues" evidence="12">
    <location>
        <begin position="737"/>
        <end position="746"/>
    </location>
</feature>
<feature type="domain" description="C2H2-type" evidence="14">
    <location>
        <begin position="714"/>
        <end position="742"/>
    </location>
</feature>
<organism evidence="15">
    <name type="scientific">Oppiella nova</name>
    <dbReference type="NCBI Taxonomy" id="334625"/>
    <lineage>
        <taxon>Eukaryota</taxon>
        <taxon>Metazoa</taxon>
        <taxon>Ecdysozoa</taxon>
        <taxon>Arthropoda</taxon>
        <taxon>Chelicerata</taxon>
        <taxon>Arachnida</taxon>
        <taxon>Acari</taxon>
        <taxon>Acariformes</taxon>
        <taxon>Sarcoptiformes</taxon>
        <taxon>Oribatida</taxon>
        <taxon>Brachypylina</taxon>
        <taxon>Oppioidea</taxon>
        <taxon>Oppiidae</taxon>
        <taxon>Oppiella</taxon>
    </lineage>
</organism>
<keyword evidence="8" id="KW-0238">DNA-binding</keyword>
<dbReference type="PROSITE" id="PS00028">
    <property type="entry name" value="ZINC_FINGER_C2H2_1"/>
    <property type="match status" value="4"/>
</dbReference>
<evidence type="ECO:0000256" key="4">
    <source>
        <dbReference type="ARBA" id="ARBA00022737"/>
    </source>
</evidence>
<dbReference type="GO" id="GO:0001228">
    <property type="term" value="F:DNA-binding transcription activator activity, RNA polymerase II-specific"/>
    <property type="evidence" value="ECO:0007669"/>
    <property type="project" value="TreeGrafter"/>
</dbReference>
<dbReference type="SMART" id="SM00355">
    <property type="entry name" value="ZnF_C2H2"/>
    <property type="match status" value="9"/>
</dbReference>
<evidence type="ECO:0000256" key="1">
    <source>
        <dbReference type="ARBA" id="ARBA00004123"/>
    </source>
</evidence>
<comment type="subcellular location">
    <subcellularLocation>
        <location evidence="1">Nucleus</location>
    </subcellularLocation>
</comment>
<dbReference type="PROSITE" id="PS50097">
    <property type="entry name" value="BTB"/>
    <property type="match status" value="1"/>
</dbReference>
<evidence type="ECO:0000256" key="9">
    <source>
        <dbReference type="ARBA" id="ARBA00023163"/>
    </source>
</evidence>
<keyword evidence="16" id="KW-1185">Reference proteome</keyword>
<dbReference type="SMART" id="SM00875">
    <property type="entry name" value="BACK"/>
    <property type="match status" value="1"/>
</dbReference>
<feature type="domain" description="C2H2-type" evidence="14">
    <location>
        <begin position="573"/>
        <end position="600"/>
    </location>
</feature>
<feature type="compositionally biased region" description="Acidic residues" evidence="12">
    <location>
        <begin position="427"/>
        <end position="442"/>
    </location>
</feature>
<dbReference type="EMBL" id="CAJPVJ010000166">
    <property type="protein sequence ID" value="CAG2161552.1"/>
    <property type="molecule type" value="Genomic_DNA"/>
</dbReference>
<dbReference type="FunFam" id="3.30.160.60:FF:001370">
    <property type="entry name" value="Zinc finger protein"/>
    <property type="match status" value="2"/>
</dbReference>
<dbReference type="Pfam" id="PF07707">
    <property type="entry name" value="BACK"/>
    <property type="match status" value="1"/>
</dbReference>
<feature type="domain" description="C2H2-type" evidence="14">
    <location>
        <begin position="545"/>
        <end position="572"/>
    </location>
</feature>
<dbReference type="InterPro" id="IPR013087">
    <property type="entry name" value="Znf_C2H2_type"/>
</dbReference>
<evidence type="ECO:0000256" key="8">
    <source>
        <dbReference type="ARBA" id="ARBA00023125"/>
    </source>
</evidence>
<feature type="domain" description="BTB" evidence="13">
    <location>
        <begin position="37"/>
        <end position="108"/>
    </location>
</feature>
<name>A0A7R9LC44_9ACAR</name>
<dbReference type="SUPFAM" id="SSF54695">
    <property type="entry name" value="POZ domain"/>
    <property type="match status" value="1"/>
</dbReference>
<gene>
    <name evidence="15" type="ORF">ONB1V03_LOCUS1157</name>
</gene>
<feature type="compositionally biased region" description="Basic and acidic residues" evidence="12">
    <location>
        <begin position="338"/>
        <end position="376"/>
    </location>
</feature>
<dbReference type="PANTHER" id="PTHR24393">
    <property type="entry name" value="ZINC FINGER PROTEIN"/>
    <property type="match status" value="1"/>
</dbReference>
<feature type="region of interest" description="Disordered" evidence="12">
    <location>
        <begin position="395"/>
        <end position="479"/>
    </location>
</feature>
<dbReference type="InterPro" id="IPR036236">
    <property type="entry name" value="Znf_C2H2_sf"/>
</dbReference>
<sequence length="903" mass="104047">MVLSSVLADNSMHFDENPSGNGILEMLRGQRSDGRFCDIVLHVTSGPQSVEKRFPAHRSVLAACSQYFESVLKTHRVTKEQINISCHDVDVLETLLDYMYSGNITIDWHNVNELLKLSNYFLMTKVNTYCNQFLEHYLSVDNCIAVRDLAQKYSLETLIQTCNEFISENLVEVIEQPFMSEMTAKKLDTIIKDETIGFKNLPASQLLTYLICWVRKDVDRRSTEWSDFLALIEWPKMKLEFIYDHIDTEVLYRESNLCLYFALKSLQQNNINIDRYIDSYKELSKLFAKKRRSLPEDDDELVLPDVEQQDLLLPNSPVIVEPMDSELNTKSRTKTQNQRHETTKRSKKEITENKRKAMSGRKRENIESIGKEDSVSRTRKRNVGQKYSKNEWFVYSSPSKKKTNCSDNENKKVTNNKNKRKKSVDKDIEEDSNAEEGVEEDQEMKSEGNDSSNMEDVSEDCDLSPRRRTKSGAKSPSSLSLAHWKDGVKCPHCIYIGHSATRLEQHLSRVHEEDTTYICKMCSYVCKWNREYYKHMKGHFDGPPYKCEDCEYSCDRIQFILSHKMRHTDERPYHCELCPFKSRTKGNLIVHNRIHTGEKPYACHHCGRAFAMKNTLDQHLATHREDRPYLCDSCGFTTKYQSHLLSHKRIHTGNVFHCDQMGCTYSSPRRSQLAAHTRSHLSIRSHICSTCGRAFIEKSHLIRHERIHLEEKPFKCQQCDYGSTRRDKLKEHVLKHHSGEQTEHKPLYKPRKPRRQTAQQFSYISESIDDNSIASQSQVTAVGSPQEIQISQSQLSEQELCTATSTLIYEYSSGEVTVSPTRVVIQSSVPNVTYDSVDQSVVDRIVEHQRLNTNNTTSSARVVIQSIPSTVYTTSNSSERNTTTNSSANSTEIGGLSAFMALF</sequence>
<dbReference type="FunFam" id="3.30.160.60:FF:000130">
    <property type="entry name" value="Spalt-like transcription factor 4"/>
    <property type="match status" value="1"/>
</dbReference>
<feature type="region of interest" description="Disordered" evidence="12">
    <location>
        <begin position="322"/>
        <end position="383"/>
    </location>
</feature>
<evidence type="ECO:0000256" key="7">
    <source>
        <dbReference type="ARBA" id="ARBA00023015"/>
    </source>
</evidence>
<evidence type="ECO:0000256" key="6">
    <source>
        <dbReference type="ARBA" id="ARBA00022833"/>
    </source>
</evidence>
<dbReference type="InterPro" id="IPR000210">
    <property type="entry name" value="BTB/POZ_dom"/>
</dbReference>
<dbReference type="EMBL" id="OC914991">
    <property type="protein sequence ID" value="CAD7638009.1"/>
    <property type="molecule type" value="Genomic_DNA"/>
</dbReference>
<dbReference type="Gene3D" id="3.30.710.10">
    <property type="entry name" value="Potassium Channel Kv1.1, Chain A"/>
    <property type="match status" value="1"/>
</dbReference>
<comment type="similarity">
    <text evidence="2">Belongs to the krueppel C2H2-type zinc-finger protein family.</text>
</comment>
<feature type="domain" description="C2H2-type" evidence="14">
    <location>
        <begin position="601"/>
        <end position="628"/>
    </location>
</feature>
<reference evidence="15" key="1">
    <citation type="submission" date="2020-11" db="EMBL/GenBank/DDBJ databases">
        <authorList>
            <person name="Tran Van P."/>
        </authorList>
    </citation>
    <scope>NUCLEOTIDE SEQUENCE</scope>
</reference>
<dbReference type="CDD" id="cd18186">
    <property type="entry name" value="BTB_POZ_ZBTB_KLHL-like"/>
    <property type="match status" value="1"/>
</dbReference>
<evidence type="ECO:0000256" key="5">
    <source>
        <dbReference type="ARBA" id="ARBA00022771"/>
    </source>
</evidence>
<evidence type="ECO:0000256" key="12">
    <source>
        <dbReference type="SAM" id="MobiDB-lite"/>
    </source>
</evidence>
<evidence type="ECO:0000256" key="2">
    <source>
        <dbReference type="ARBA" id="ARBA00006991"/>
    </source>
</evidence>
<keyword evidence="4" id="KW-0677">Repeat</keyword>
<dbReference type="GO" id="GO:0005634">
    <property type="term" value="C:nucleus"/>
    <property type="evidence" value="ECO:0007669"/>
    <property type="project" value="UniProtKB-SubCell"/>
</dbReference>
<protein>
    <submittedName>
        <fullName evidence="15">Uncharacterized protein</fullName>
    </submittedName>
</protein>
<keyword evidence="7" id="KW-0805">Transcription regulation</keyword>